<dbReference type="Pfam" id="PF10184">
    <property type="entry name" value="DUF2358"/>
    <property type="match status" value="1"/>
</dbReference>
<name>A0ABD1J0G7_9TELE</name>
<accession>A0ABD1J0G7</accession>
<evidence type="ECO:0000313" key="1">
    <source>
        <dbReference type="EMBL" id="KAL2080101.1"/>
    </source>
</evidence>
<dbReference type="Proteomes" id="UP001591681">
    <property type="component" value="Unassembled WGS sequence"/>
</dbReference>
<protein>
    <submittedName>
        <fullName evidence="1">Uncharacterized protein</fullName>
    </submittedName>
</protein>
<dbReference type="EMBL" id="JBHFQA010000021">
    <property type="protein sequence ID" value="KAL2080101.1"/>
    <property type="molecule type" value="Genomic_DNA"/>
</dbReference>
<sequence>MAVCRGGAAFWVGCLWSRGSSHLRRQPCWTIYQMLEQPLNGSARTLCSASWALVPPNSLRYQNLKPPSLSHPFHHASQPQSSGAVLDEDWEATVSLCVVVRPKEHEEQHTLVEVSQFGQAKLSELLAWGHNRPLEFLLPLTTVDGSREDDINITAKDRKDGCSEVVTLGKETSSSFRSLFETEGCPAPFVLGSRFYCFHCPGLEPLLSRGARLNLRLGQEVQTSGLPPLPSVFHFQEEPDRAEGGKSDRERENEEKLAVMHERLRVELPQFFRKSHDYGLYSNDIEFINGLINTKTKGRVIYQLTLSLWRLMCLCYYAEVRMEVLKLTRHPEDGSVRARWRLRGLPFHSLLLRFYKKDKSQLYRNFDAFSTFYLGSDGLIHCHRLEKVMQAQPPVLPRVTSLLAGALVALGIQEHRPALNLLPFLLSSLRQGRE</sequence>
<keyword evidence="2" id="KW-1185">Reference proteome</keyword>
<gene>
    <name evidence="1" type="ORF">ACEWY4_023894</name>
</gene>
<comment type="caution">
    <text evidence="1">The sequence shown here is derived from an EMBL/GenBank/DDBJ whole genome shotgun (WGS) entry which is preliminary data.</text>
</comment>
<reference evidence="1 2" key="1">
    <citation type="submission" date="2024-09" db="EMBL/GenBank/DDBJ databases">
        <title>A chromosome-level genome assembly of Gray's grenadier anchovy, Coilia grayii.</title>
        <authorList>
            <person name="Fu Z."/>
        </authorList>
    </citation>
    <scope>NUCLEOTIDE SEQUENCE [LARGE SCALE GENOMIC DNA]</scope>
    <source>
        <strain evidence="1">G4</strain>
        <tissue evidence="1">Muscle</tissue>
    </source>
</reference>
<dbReference type="AlphaFoldDB" id="A0ABD1J0G7"/>
<dbReference type="PANTHER" id="PTHR31094:SF2">
    <property type="entry name" value="RIKEN CDNA 2310061I04 GENE"/>
    <property type="match status" value="1"/>
</dbReference>
<organism evidence="1 2">
    <name type="scientific">Coilia grayii</name>
    <name type="common">Gray's grenadier anchovy</name>
    <dbReference type="NCBI Taxonomy" id="363190"/>
    <lineage>
        <taxon>Eukaryota</taxon>
        <taxon>Metazoa</taxon>
        <taxon>Chordata</taxon>
        <taxon>Craniata</taxon>
        <taxon>Vertebrata</taxon>
        <taxon>Euteleostomi</taxon>
        <taxon>Actinopterygii</taxon>
        <taxon>Neopterygii</taxon>
        <taxon>Teleostei</taxon>
        <taxon>Clupei</taxon>
        <taxon>Clupeiformes</taxon>
        <taxon>Clupeoidei</taxon>
        <taxon>Engraulidae</taxon>
        <taxon>Coilinae</taxon>
        <taxon>Coilia</taxon>
    </lineage>
</organism>
<evidence type="ECO:0000313" key="2">
    <source>
        <dbReference type="Proteomes" id="UP001591681"/>
    </source>
</evidence>
<dbReference type="InterPro" id="IPR018790">
    <property type="entry name" value="DUF2358"/>
</dbReference>
<dbReference type="PANTHER" id="PTHR31094">
    <property type="entry name" value="RIKEN CDNA 2310061I04 GENE"/>
    <property type="match status" value="1"/>
</dbReference>
<proteinExistence type="predicted"/>